<organism evidence="2 3">
    <name type="scientific">Burkholderia multivorans</name>
    <dbReference type="NCBI Taxonomy" id="87883"/>
    <lineage>
        <taxon>Bacteria</taxon>
        <taxon>Pseudomonadati</taxon>
        <taxon>Pseudomonadota</taxon>
        <taxon>Betaproteobacteria</taxon>
        <taxon>Burkholderiales</taxon>
        <taxon>Burkholderiaceae</taxon>
        <taxon>Burkholderia</taxon>
        <taxon>Burkholderia cepacia complex</taxon>
    </lineage>
</organism>
<name>A0ABD7LN68_9BURK</name>
<dbReference type="EMBL" id="FKJW01000003">
    <property type="protein sequence ID" value="SAK23236.1"/>
    <property type="molecule type" value="Genomic_DNA"/>
</dbReference>
<feature type="compositionally biased region" description="Basic and acidic residues" evidence="1">
    <location>
        <begin position="191"/>
        <end position="217"/>
    </location>
</feature>
<protein>
    <submittedName>
        <fullName evidence="2">VRR-NUC domain-containing protein</fullName>
    </submittedName>
</protein>
<feature type="compositionally biased region" description="Pro residues" evidence="1">
    <location>
        <begin position="234"/>
        <end position="249"/>
    </location>
</feature>
<dbReference type="Proteomes" id="UP000196218">
    <property type="component" value="Unassembled WGS sequence"/>
</dbReference>
<evidence type="ECO:0000313" key="3">
    <source>
        <dbReference type="Proteomes" id="UP000196218"/>
    </source>
</evidence>
<evidence type="ECO:0000313" key="2">
    <source>
        <dbReference type="EMBL" id="SAK23236.1"/>
    </source>
</evidence>
<sequence>MTGYSGGSAAGNSTRDGKTTVVGARKGLTPADKAVLCPVMCKCNSMGVWTRGGGRLQRQRCVKERLDSENARSVKETGQKTPYVPEVSYDMTKDPPLPIMSDADPLVPHDNLLDYIRDSWPGKMAGYLKGKQAGKIQTRRPDVVVVNDPSQPPVQSNIRAVVEMKFDDDFGVGQEDAYRRIAGDDDKYAPLERGDCGCGDEKRERQTARSAKTHSETEELFGDAPSRSYRSPLGLPPAPGPAPSPFPIP</sequence>
<evidence type="ECO:0000256" key="1">
    <source>
        <dbReference type="SAM" id="MobiDB-lite"/>
    </source>
</evidence>
<proteinExistence type="predicted"/>
<accession>A0ABD7LN68</accession>
<comment type="caution">
    <text evidence="2">The sequence shown here is derived from an EMBL/GenBank/DDBJ whole genome shotgun (WGS) entry which is preliminary data.</text>
</comment>
<dbReference type="RefSeq" id="WP_088926109.1">
    <property type="nucleotide sequence ID" value="NZ_CADFGW010000013.1"/>
</dbReference>
<gene>
    <name evidence="2" type="ORF">UA18_03180</name>
</gene>
<feature type="region of interest" description="Disordered" evidence="1">
    <location>
        <begin position="191"/>
        <end position="249"/>
    </location>
</feature>
<reference evidence="2 3" key="1">
    <citation type="submission" date="2016-04" db="EMBL/GenBank/DDBJ databases">
        <authorList>
            <person name="Peeters C."/>
        </authorList>
    </citation>
    <scope>NUCLEOTIDE SEQUENCE [LARGE SCALE GENOMIC DNA]</scope>
    <source>
        <strain evidence="2">LMG 29311</strain>
    </source>
</reference>
<dbReference type="AlphaFoldDB" id="A0ABD7LN68"/>